<proteinExistence type="predicted"/>
<accession>A0A931DE23</accession>
<gene>
    <name evidence="2" type="ORF">IW252_002628</name>
</gene>
<protein>
    <submittedName>
        <fullName evidence="2">Uncharacterized protein</fullName>
    </submittedName>
</protein>
<comment type="caution">
    <text evidence="2">The sequence shown here is derived from an EMBL/GenBank/DDBJ whole genome shotgun (WGS) entry which is preliminary data.</text>
</comment>
<dbReference type="RefSeq" id="WP_196836994.1">
    <property type="nucleotide sequence ID" value="NZ_JADOTZ010000001.1"/>
</dbReference>
<dbReference type="Proteomes" id="UP000625033">
    <property type="component" value="Unassembled WGS sequence"/>
</dbReference>
<reference evidence="2" key="1">
    <citation type="submission" date="2020-11" db="EMBL/GenBank/DDBJ databases">
        <title>Sequencing the genomes of 1000 actinobacteria strains.</title>
        <authorList>
            <person name="Klenk H.-P."/>
        </authorList>
    </citation>
    <scope>NUCLEOTIDE SEQUENCE</scope>
    <source>
        <strain evidence="2">DSM 26152</strain>
    </source>
</reference>
<feature type="compositionally biased region" description="Basic and acidic residues" evidence="1">
    <location>
        <begin position="124"/>
        <end position="137"/>
    </location>
</feature>
<sequence length="172" mass="18529">MAKNLPQGGLQRLIQERRGNRSYESLSRDCGGTPAKPNLVRLATDEYKSFPRPDAMIGLAKGLKVRVQDIVVASAISCGIQLPKGLAGSSDDLVIPGAGKLPDESRSMLEELAGNMLWWQEQVEAERSKAGDSKAAEGDDAVDNVTELRPDWGRMAADTGEPGVDPEQQPED</sequence>
<evidence type="ECO:0000313" key="2">
    <source>
        <dbReference type="EMBL" id="MBG6085861.1"/>
    </source>
</evidence>
<dbReference type="EMBL" id="JADOTZ010000001">
    <property type="protein sequence ID" value="MBG6085861.1"/>
    <property type="molecule type" value="Genomic_DNA"/>
</dbReference>
<name>A0A931DE23_9MICC</name>
<organism evidence="2 3">
    <name type="scientific">Zhihengliuella flava</name>
    <dbReference type="NCBI Taxonomy" id="1285193"/>
    <lineage>
        <taxon>Bacteria</taxon>
        <taxon>Bacillati</taxon>
        <taxon>Actinomycetota</taxon>
        <taxon>Actinomycetes</taxon>
        <taxon>Micrococcales</taxon>
        <taxon>Micrococcaceae</taxon>
        <taxon>Zhihengliuella</taxon>
    </lineage>
</organism>
<evidence type="ECO:0000313" key="3">
    <source>
        <dbReference type="Proteomes" id="UP000625033"/>
    </source>
</evidence>
<evidence type="ECO:0000256" key="1">
    <source>
        <dbReference type="SAM" id="MobiDB-lite"/>
    </source>
</evidence>
<dbReference type="AlphaFoldDB" id="A0A931DE23"/>
<keyword evidence="3" id="KW-1185">Reference proteome</keyword>
<feature type="region of interest" description="Disordered" evidence="1">
    <location>
        <begin position="124"/>
        <end position="172"/>
    </location>
</feature>